<dbReference type="Gene3D" id="3.40.630.30">
    <property type="match status" value="1"/>
</dbReference>
<dbReference type="EMBL" id="CP030104">
    <property type="protein sequence ID" value="AWX45782.1"/>
    <property type="molecule type" value="Genomic_DNA"/>
</dbReference>
<evidence type="ECO:0000259" key="1">
    <source>
        <dbReference type="Pfam" id="PF13480"/>
    </source>
</evidence>
<reference evidence="2 3" key="1">
    <citation type="submission" date="2018-06" db="EMBL/GenBank/DDBJ databases">
        <title>Spongiibacterium sp. HME9304 Genome sequencing and assembly.</title>
        <authorList>
            <person name="Kang H."/>
            <person name="Kim H."/>
            <person name="Joh K."/>
        </authorList>
    </citation>
    <scope>NUCLEOTIDE SEQUENCE [LARGE SCALE GENOMIC DNA]</scope>
    <source>
        <strain evidence="2 3">HME9304</strain>
    </source>
</reference>
<proteinExistence type="predicted"/>
<dbReference type="RefSeq" id="WP_112379137.1">
    <property type="nucleotide sequence ID" value="NZ_CP030104.1"/>
</dbReference>
<dbReference type="InterPro" id="IPR038740">
    <property type="entry name" value="BioF2-like_GNAT_dom"/>
</dbReference>
<protein>
    <recommendedName>
        <fullName evidence="1">BioF2-like acetyltransferase domain-containing protein</fullName>
    </recommendedName>
</protein>
<dbReference type="KEGG" id="spon:HME9304_02812"/>
<dbReference type="OrthoDB" id="1409276at2"/>
<dbReference type="Pfam" id="PF13480">
    <property type="entry name" value="Acetyltransf_6"/>
    <property type="match status" value="1"/>
</dbReference>
<feature type="domain" description="BioF2-like acetyltransferase" evidence="1">
    <location>
        <begin position="101"/>
        <end position="249"/>
    </location>
</feature>
<dbReference type="InterPro" id="IPR016181">
    <property type="entry name" value="Acyl_CoA_acyltransferase"/>
</dbReference>
<evidence type="ECO:0000313" key="2">
    <source>
        <dbReference type="EMBL" id="AWX45782.1"/>
    </source>
</evidence>
<sequence>MKSEKNPEFFSILVKTDKISKLCSEIRYHGQHVVFDDKKQSFKYSPVLSLHSLRLVPNYFELSYKNTNYKMKAISQFNWGYSILLNSIKTVDDYLEVQFKSKYRSIIRRYVRRLEKCFDIEYKLFHRTINVEDYDFLMKSLHDMMVKRFQQRKEEHKNMDEWEKIVKTTYKLILDGSASLFVIYNGKQPIEISLNYHFDKILFSTISSYDIDYSKFGLGHVEIYKQLEWCLKNGYILFEMGVGGMDYKRRWSNNIYNYEHRIVYQNIKGGNLLAMVEINKIKLKEYLKSKKLNTLRDRFFGILKKNDTTSITPDFEISKIENFENNHQVEDLEQIDLRTTNFSFLKKYVNDFLYATETHTSQVKVYKVIQNDTFYINGKGKIQRITGLSLF</sequence>
<accession>A0A2Z4LVJ8</accession>
<dbReference type="AlphaFoldDB" id="A0A2Z4LVJ8"/>
<name>A0A2Z4LVJ8_9FLAO</name>
<evidence type="ECO:0000313" key="3">
    <source>
        <dbReference type="Proteomes" id="UP000248536"/>
    </source>
</evidence>
<organism evidence="2 3">
    <name type="scientific">Flagellimonas maritima</name>
    <dbReference type="NCBI Taxonomy" id="1383885"/>
    <lineage>
        <taxon>Bacteria</taxon>
        <taxon>Pseudomonadati</taxon>
        <taxon>Bacteroidota</taxon>
        <taxon>Flavobacteriia</taxon>
        <taxon>Flavobacteriales</taxon>
        <taxon>Flavobacteriaceae</taxon>
        <taxon>Flagellimonas</taxon>
    </lineage>
</organism>
<dbReference type="Proteomes" id="UP000248536">
    <property type="component" value="Chromosome"/>
</dbReference>
<dbReference type="SUPFAM" id="SSF55729">
    <property type="entry name" value="Acyl-CoA N-acyltransferases (Nat)"/>
    <property type="match status" value="1"/>
</dbReference>
<gene>
    <name evidence="2" type="ORF">HME9304_02812</name>
</gene>
<keyword evidence="3" id="KW-1185">Reference proteome</keyword>